<reference evidence="7" key="1">
    <citation type="journal article" date="2020" name="Stud. Mycol.">
        <title>101 Dothideomycetes genomes: a test case for predicting lifestyles and emergence of pathogens.</title>
        <authorList>
            <person name="Haridas S."/>
            <person name="Albert R."/>
            <person name="Binder M."/>
            <person name="Bloem J."/>
            <person name="Labutti K."/>
            <person name="Salamov A."/>
            <person name="Andreopoulos B."/>
            <person name="Baker S."/>
            <person name="Barry K."/>
            <person name="Bills G."/>
            <person name="Bluhm B."/>
            <person name="Cannon C."/>
            <person name="Castanera R."/>
            <person name="Culley D."/>
            <person name="Daum C."/>
            <person name="Ezra D."/>
            <person name="Gonzalez J."/>
            <person name="Henrissat B."/>
            <person name="Kuo A."/>
            <person name="Liang C."/>
            <person name="Lipzen A."/>
            <person name="Lutzoni F."/>
            <person name="Magnuson J."/>
            <person name="Mondo S."/>
            <person name="Nolan M."/>
            <person name="Ohm R."/>
            <person name="Pangilinan J."/>
            <person name="Park H.-J."/>
            <person name="Ramirez L."/>
            <person name="Alfaro M."/>
            <person name="Sun H."/>
            <person name="Tritt A."/>
            <person name="Yoshinaga Y."/>
            <person name="Zwiers L.-H."/>
            <person name="Turgeon B."/>
            <person name="Goodwin S."/>
            <person name="Spatafora J."/>
            <person name="Crous P."/>
            <person name="Grigoriev I."/>
        </authorList>
    </citation>
    <scope>NUCLEOTIDE SEQUENCE</scope>
    <source>
        <strain evidence="7">CBS 113389</strain>
    </source>
</reference>
<keyword evidence="4" id="KW-0238">DNA-binding</keyword>
<dbReference type="RefSeq" id="XP_033589034.1">
    <property type="nucleotide sequence ID" value="XM_033729710.1"/>
</dbReference>
<keyword evidence="2" id="KW-0862">Zinc</keyword>
<evidence type="ECO:0000313" key="7">
    <source>
        <dbReference type="EMBL" id="KAF2482464.1"/>
    </source>
</evidence>
<keyword evidence="3" id="KW-0805">Transcription regulation</keyword>
<evidence type="ECO:0000256" key="1">
    <source>
        <dbReference type="ARBA" id="ARBA00022723"/>
    </source>
</evidence>
<keyword evidence="5" id="KW-0804">Transcription</keyword>
<accession>A0A6A6PS23</accession>
<evidence type="ECO:0000256" key="4">
    <source>
        <dbReference type="ARBA" id="ARBA00023125"/>
    </source>
</evidence>
<keyword evidence="6" id="KW-0539">Nucleus</keyword>
<dbReference type="InterPro" id="IPR052360">
    <property type="entry name" value="Transcr_Regulatory_Proteins"/>
</dbReference>
<evidence type="ECO:0000256" key="6">
    <source>
        <dbReference type="ARBA" id="ARBA00023242"/>
    </source>
</evidence>
<dbReference type="Proteomes" id="UP000799767">
    <property type="component" value="Unassembled WGS sequence"/>
</dbReference>
<keyword evidence="8" id="KW-1185">Reference proteome</keyword>
<protein>
    <submittedName>
        <fullName evidence="7">Uncharacterized protein</fullName>
    </submittedName>
</protein>
<gene>
    <name evidence="7" type="ORF">BDY17DRAFT_160439</name>
</gene>
<dbReference type="OrthoDB" id="5423083at2759"/>
<keyword evidence="1" id="KW-0479">Metal-binding</keyword>
<organism evidence="7 8">
    <name type="scientific">Neohortaea acidophila</name>
    <dbReference type="NCBI Taxonomy" id="245834"/>
    <lineage>
        <taxon>Eukaryota</taxon>
        <taxon>Fungi</taxon>
        <taxon>Dikarya</taxon>
        <taxon>Ascomycota</taxon>
        <taxon>Pezizomycotina</taxon>
        <taxon>Dothideomycetes</taxon>
        <taxon>Dothideomycetidae</taxon>
        <taxon>Mycosphaerellales</taxon>
        <taxon>Teratosphaeriaceae</taxon>
        <taxon>Neohortaea</taxon>
    </lineage>
</organism>
<evidence type="ECO:0000256" key="3">
    <source>
        <dbReference type="ARBA" id="ARBA00023015"/>
    </source>
</evidence>
<dbReference type="GO" id="GO:0003677">
    <property type="term" value="F:DNA binding"/>
    <property type="evidence" value="ECO:0007669"/>
    <property type="project" value="UniProtKB-KW"/>
</dbReference>
<dbReference type="GO" id="GO:0046872">
    <property type="term" value="F:metal ion binding"/>
    <property type="evidence" value="ECO:0007669"/>
    <property type="project" value="UniProtKB-KW"/>
</dbReference>
<sequence length="583" mass="65189">MPATVGLLWVNKTPTSTSLSHSDKEERLRLFSHAQRSSRPRKGKKACKTPLCCQVARACTFCSPPCSHPPKVPLARPSDLEKRHSVDRVLPMDPSWLPEERRSVSFFQKVTSRKILTWHRDRRFWQTIVPCLVEQHPAFRHLVTAIASTHELLSDKDASIKDAFALTQCNKATRLLLSSQSWSPALLLASCILVSAYNLLRCDLNRAQLSIMSGLKINPAGTAGAGSGEQEHAEQFKDILTRLCTQHGFKLWSPDVNFQFERTKAAGPLIIEPVWPSGPFSALEQVAAAHRTITFEAVANILRNVARGAYVDPDCALAREITRQMMLFSLHYNDFRDRVPADDTETILGLKQIRFGFYHTYLLWHTKLISPTELTFDSYPNICREMLALAEEVVAARHDGQSPVYLDGIVNGALFGLGRSAFSSDIQPRVVALLKSQAPYEFGSINWVRGTVVELITETGNRRTDIDCAGPDPMPRQHFVLAGLSCGDDKIIRVEYTLPGLDATTHACEFPVDWTPCLGHDVTASQIDEHLQGIVSAYRMYGKPHPSRCVDGCVREMLFEGETVPVHWERASPALPEEEEEEP</sequence>
<proteinExistence type="predicted"/>
<dbReference type="EMBL" id="MU001636">
    <property type="protein sequence ID" value="KAF2482464.1"/>
    <property type="molecule type" value="Genomic_DNA"/>
</dbReference>
<evidence type="ECO:0000256" key="2">
    <source>
        <dbReference type="ARBA" id="ARBA00022833"/>
    </source>
</evidence>
<dbReference type="AlphaFoldDB" id="A0A6A6PS23"/>
<dbReference type="GeneID" id="54470712"/>
<dbReference type="PANTHER" id="PTHR36206">
    <property type="entry name" value="ASPERCRYPTIN BIOSYNTHESIS CLUSTER-SPECIFIC TRANSCRIPTION REGULATOR ATNN-RELATED"/>
    <property type="match status" value="1"/>
</dbReference>
<name>A0A6A6PS23_9PEZI</name>
<evidence type="ECO:0000256" key="5">
    <source>
        <dbReference type="ARBA" id="ARBA00023163"/>
    </source>
</evidence>
<dbReference type="PANTHER" id="PTHR36206:SF12">
    <property type="entry name" value="ASPERCRYPTIN BIOSYNTHESIS CLUSTER-SPECIFIC TRANSCRIPTION REGULATOR ATNN-RELATED"/>
    <property type="match status" value="1"/>
</dbReference>
<evidence type="ECO:0000313" key="8">
    <source>
        <dbReference type="Proteomes" id="UP000799767"/>
    </source>
</evidence>